<comment type="caution">
    <text evidence="1">The sequence shown here is derived from an EMBL/GenBank/DDBJ whole genome shotgun (WGS) entry which is preliminary data.</text>
</comment>
<proteinExistence type="predicted"/>
<dbReference type="Proteomes" id="UP000668214">
    <property type="component" value="Unassembled WGS sequence"/>
</dbReference>
<reference evidence="1" key="1">
    <citation type="submission" date="2020-02" db="EMBL/GenBank/DDBJ databases">
        <title>Relaxed selection underlies rapid genomic changes in the transitions from sociality to social parasitism in ants.</title>
        <authorList>
            <person name="Bi X."/>
        </authorList>
    </citation>
    <scope>NUCLEOTIDE SEQUENCE</scope>
    <source>
        <strain evidence="1">BGI-DK2014c</strain>
        <tissue evidence="1">Whole body</tissue>
    </source>
</reference>
<keyword evidence="2" id="KW-1185">Reference proteome</keyword>
<dbReference type="EMBL" id="JAANIA010000042">
    <property type="protein sequence ID" value="KAG5327791.1"/>
    <property type="molecule type" value="Genomic_DNA"/>
</dbReference>
<evidence type="ECO:0000313" key="2">
    <source>
        <dbReference type="Proteomes" id="UP000668214"/>
    </source>
</evidence>
<feature type="non-terminal residue" evidence="1">
    <location>
        <position position="1"/>
    </location>
</feature>
<accession>A0A836JVY8</accession>
<protein>
    <submittedName>
        <fullName evidence="1">MOS1T transposase</fullName>
    </submittedName>
</protein>
<name>A0A836JVY8_9HYME</name>
<dbReference type="AlphaFoldDB" id="A0A836JVY8"/>
<organism evidence="1 2">
    <name type="scientific">Pseudoatta argentina</name>
    <dbReference type="NCBI Taxonomy" id="621737"/>
    <lineage>
        <taxon>Eukaryota</taxon>
        <taxon>Metazoa</taxon>
        <taxon>Ecdysozoa</taxon>
        <taxon>Arthropoda</taxon>
        <taxon>Hexapoda</taxon>
        <taxon>Insecta</taxon>
        <taxon>Pterygota</taxon>
        <taxon>Neoptera</taxon>
        <taxon>Endopterygota</taxon>
        <taxon>Hymenoptera</taxon>
        <taxon>Apocrita</taxon>
        <taxon>Aculeata</taxon>
        <taxon>Formicoidea</taxon>
        <taxon>Formicidae</taxon>
        <taxon>Myrmicinae</taxon>
        <taxon>Pseudoatta</taxon>
    </lineage>
</organism>
<sequence length="243" mass="28178">VYGDTAPTDKSCTEWFRCFKDGDFSVEDKPRSGQPKIFEDKELEELLEEDQIKMRKHGDMLPASIRAIVCGSSNCDKTNMLINLLESPHGPKYRYLANLLVPIEKIDYFTFSNNSDVIPPSEALPNSIFIFDDIACDKQDTIREYFAMGRHVDVDCFYFCQTYAKIPKHLIHDNANLLILFEQNGTNLKHIYNDHVNTDMSYEDFCNLCCKSWRQKYGFLVIDKDNALTDGLYRKEFNDFAIL</sequence>
<gene>
    <name evidence="1" type="ORF">G6Z78_0003260</name>
</gene>
<feature type="non-terminal residue" evidence="1">
    <location>
        <position position="243"/>
    </location>
</feature>
<evidence type="ECO:0000313" key="1">
    <source>
        <dbReference type="EMBL" id="KAG5327791.1"/>
    </source>
</evidence>